<keyword evidence="2" id="KW-1185">Reference proteome</keyword>
<dbReference type="Proteomes" id="UP000245207">
    <property type="component" value="Unassembled WGS sequence"/>
</dbReference>
<protein>
    <submittedName>
        <fullName evidence="1">Nucleic acid-binding, OB-fold protein</fullName>
    </submittedName>
</protein>
<evidence type="ECO:0000313" key="1">
    <source>
        <dbReference type="EMBL" id="PWA47523.1"/>
    </source>
</evidence>
<name>A0A2U1LEV1_ARTAN</name>
<dbReference type="OrthoDB" id="1826491at2759"/>
<sequence>MRVNVDAPAKVMLCLKWDVSNIQRRYLNIDFIVSDEKRNVMHYTTKNNISHCFISKLHEGCIYLIQDFRIMKNDTHMIELH</sequence>
<dbReference type="InterPro" id="IPR012340">
    <property type="entry name" value="NA-bd_OB-fold"/>
</dbReference>
<accession>A0A2U1LEV1</accession>
<reference evidence="1 2" key="1">
    <citation type="journal article" date="2018" name="Mol. Plant">
        <title>The genome of Artemisia annua provides insight into the evolution of Asteraceae family and artemisinin biosynthesis.</title>
        <authorList>
            <person name="Shen Q."/>
            <person name="Zhang L."/>
            <person name="Liao Z."/>
            <person name="Wang S."/>
            <person name="Yan T."/>
            <person name="Shi P."/>
            <person name="Liu M."/>
            <person name="Fu X."/>
            <person name="Pan Q."/>
            <person name="Wang Y."/>
            <person name="Lv Z."/>
            <person name="Lu X."/>
            <person name="Zhang F."/>
            <person name="Jiang W."/>
            <person name="Ma Y."/>
            <person name="Chen M."/>
            <person name="Hao X."/>
            <person name="Li L."/>
            <person name="Tang Y."/>
            <person name="Lv G."/>
            <person name="Zhou Y."/>
            <person name="Sun X."/>
            <person name="Brodelius P.E."/>
            <person name="Rose J.K.C."/>
            <person name="Tang K."/>
        </authorList>
    </citation>
    <scope>NUCLEOTIDE SEQUENCE [LARGE SCALE GENOMIC DNA]</scope>
    <source>
        <strain evidence="2">cv. Huhao1</strain>
        <tissue evidence="1">Leaf</tissue>
    </source>
</reference>
<proteinExistence type="predicted"/>
<dbReference type="AlphaFoldDB" id="A0A2U1LEV1"/>
<gene>
    <name evidence="1" type="ORF">CTI12_AA496800</name>
</gene>
<organism evidence="1 2">
    <name type="scientific">Artemisia annua</name>
    <name type="common">Sweet wormwood</name>
    <dbReference type="NCBI Taxonomy" id="35608"/>
    <lineage>
        <taxon>Eukaryota</taxon>
        <taxon>Viridiplantae</taxon>
        <taxon>Streptophyta</taxon>
        <taxon>Embryophyta</taxon>
        <taxon>Tracheophyta</taxon>
        <taxon>Spermatophyta</taxon>
        <taxon>Magnoliopsida</taxon>
        <taxon>eudicotyledons</taxon>
        <taxon>Gunneridae</taxon>
        <taxon>Pentapetalae</taxon>
        <taxon>asterids</taxon>
        <taxon>campanulids</taxon>
        <taxon>Asterales</taxon>
        <taxon>Asteraceae</taxon>
        <taxon>Asteroideae</taxon>
        <taxon>Anthemideae</taxon>
        <taxon>Artemisiinae</taxon>
        <taxon>Artemisia</taxon>
    </lineage>
</organism>
<dbReference type="EMBL" id="PKPP01009765">
    <property type="protein sequence ID" value="PWA47523.1"/>
    <property type="molecule type" value="Genomic_DNA"/>
</dbReference>
<comment type="caution">
    <text evidence="1">The sequence shown here is derived from an EMBL/GenBank/DDBJ whole genome shotgun (WGS) entry which is preliminary data.</text>
</comment>
<dbReference type="Gene3D" id="2.40.50.140">
    <property type="entry name" value="Nucleic acid-binding proteins"/>
    <property type="match status" value="1"/>
</dbReference>
<evidence type="ECO:0000313" key="2">
    <source>
        <dbReference type="Proteomes" id="UP000245207"/>
    </source>
</evidence>